<dbReference type="EMBL" id="CP000155">
    <property type="protein sequence ID" value="ABC29153.1"/>
    <property type="molecule type" value="Genomic_DNA"/>
</dbReference>
<evidence type="ECO:0000256" key="2">
    <source>
        <dbReference type="ARBA" id="ARBA00022723"/>
    </source>
</evidence>
<dbReference type="KEGG" id="hch:HCH_02330"/>
<dbReference type="PROSITE" id="PS51184">
    <property type="entry name" value="JMJC"/>
    <property type="match status" value="1"/>
</dbReference>
<protein>
    <submittedName>
        <fullName evidence="7">Uncharacterized conserved protein</fullName>
    </submittedName>
</protein>
<dbReference type="InterPro" id="IPR046799">
    <property type="entry name" value="ROXA-like_wH"/>
</dbReference>
<dbReference type="CDD" id="cd02208">
    <property type="entry name" value="cupin_RmlC-like"/>
    <property type="match status" value="1"/>
</dbReference>
<dbReference type="Gene3D" id="2.60.120.650">
    <property type="entry name" value="Cupin"/>
    <property type="match status" value="1"/>
</dbReference>
<evidence type="ECO:0000313" key="8">
    <source>
        <dbReference type="Proteomes" id="UP000000238"/>
    </source>
</evidence>
<dbReference type="SUPFAM" id="SSF51197">
    <property type="entry name" value="Clavaminate synthase-like"/>
    <property type="match status" value="1"/>
</dbReference>
<gene>
    <name evidence="7" type="ordered locus">HCH_02330</name>
</gene>
<keyword evidence="4" id="KW-0560">Oxidoreductase</keyword>
<evidence type="ECO:0000256" key="5">
    <source>
        <dbReference type="ARBA" id="ARBA00023004"/>
    </source>
</evidence>
<evidence type="ECO:0000256" key="4">
    <source>
        <dbReference type="ARBA" id="ARBA00023002"/>
    </source>
</evidence>
<sequence length="405" mass="45668">MLTHLGDISVADFLAHYWQKKPLIIRGLLPGYECPLDENDLAGLATEEEVESRLVYEELNGQPWQLEHGPFSIEKLENMPHQGWTLLVQGLDTWVPEIADLLDRFRFLPNWRVDDIMASFAPPGGSVGPHFDHYDVFLIQATGARRWRIGPPCDDQSPRVDGTPLRILQNFEQTEEWVLEPGDALYLPPGYAHYGVAETSCITLSVGFRSPTYAELMSALADDWFENPALSTHLHDATEAPLSNPGLISDDVFADIRSRLQALLDDEAGLRRSFGRFISAPKFDAAVPPLDAAMRLSPEDAGESLQDQEIQWRWNEGSRYTYSLYEEAGARRVMFAVDGEAYDADERFAPLVEILCRSNNVDRERLLPWSADKDALKLLSSLLNRGSLVLEGFDDDEEDWDDDDA</sequence>
<dbReference type="SMART" id="SM00558">
    <property type="entry name" value="JmjC"/>
    <property type="match status" value="1"/>
</dbReference>
<keyword evidence="5" id="KW-0408">Iron</keyword>
<keyword evidence="2" id="KW-0479">Metal-binding</keyword>
<dbReference type="InterPro" id="IPR039994">
    <property type="entry name" value="NO66-like"/>
</dbReference>
<evidence type="ECO:0000256" key="3">
    <source>
        <dbReference type="ARBA" id="ARBA00022964"/>
    </source>
</evidence>
<dbReference type="Pfam" id="PF20514">
    <property type="entry name" value="WHD_ROXA"/>
    <property type="match status" value="1"/>
</dbReference>
<proteinExistence type="predicted"/>
<dbReference type="AlphaFoldDB" id="Q2SJM1"/>
<dbReference type="Proteomes" id="UP000000238">
    <property type="component" value="Chromosome"/>
</dbReference>
<dbReference type="HOGENOM" id="CLU_039125_1_0_6"/>
<evidence type="ECO:0000256" key="1">
    <source>
        <dbReference type="ARBA" id="ARBA00001954"/>
    </source>
</evidence>
<keyword evidence="3" id="KW-0223">Dioxygenase</keyword>
<evidence type="ECO:0000313" key="7">
    <source>
        <dbReference type="EMBL" id="ABC29153.1"/>
    </source>
</evidence>
<evidence type="ECO:0000259" key="6">
    <source>
        <dbReference type="PROSITE" id="PS51184"/>
    </source>
</evidence>
<accession>Q2SJM1</accession>
<dbReference type="Pfam" id="PF08007">
    <property type="entry name" value="JmjC_2"/>
    <property type="match status" value="1"/>
</dbReference>
<dbReference type="InterPro" id="IPR003347">
    <property type="entry name" value="JmjC_dom"/>
</dbReference>
<dbReference type="GO" id="GO:0046872">
    <property type="term" value="F:metal ion binding"/>
    <property type="evidence" value="ECO:0007669"/>
    <property type="project" value="UniProtKB-KW"/>
</dbReference>
<keyword evidence="8" id="KW-1185">Reference proteome</keyword>
<dbReference type="PANTHER" id="PTHR13096:SF8">
    <property type="entry name" value="RIBOSOMAL OXYGENASE 1"/>
    <property type="match status" value="1"/>
</dbReference>
<organism evidence="7 8">
    <name type="scientific">Hahella chejuensis (strain KCTC 2396)</name>
    <dbReference type="NCBI Taxonomy" id="349521"/>
    <lineage>
        <taxon>Bacteria</taxon>
        <taxon>Pseudomonadati</taxon>
        <taxon>Pseudomonadota</taxon>
        <taxon>Gammaproteobacteria</taxon>
        <taxon>Oceanospirillales</taxon>
        <taxon>Hahellaceae</taxon>
        <taxon>Hahella</taxon>
    </lineage>
</organism>
<comment type="cofactor">
    <cofactor evidence="1">
        <name>Fe(2+)</name>
        <dbReference type="ChEBI" id="CHEBI:29033"/>
    </cofactor>
</comment>
<dbReference type="Gene3D" id="3.40.366.30">
    <property type="entry name" value="50S ribosomal protein L16 arginine hydroxylase, Chain A, Domain 2"/>
    <property type="match status" value="1"/>
</dbReference>
<dbReference type="eggNOG" id="COG2850">
    <property type="taxonomic scope" value="Bacteria"/>
</dbReference>
<feature type="domain" description="JmjC" evidence="6">
    <location>
        <begin position="97"/>
        <end position="225"/>
    </location>
</feature>
<name>Q2SJM1_HAHCH</name>
<dbReference type="STRING" id="349521.HCH_02330"/>
<dbReference type="PANTHER" id="PTHR13096">
    <property type="entry name" value="MINA53 MYC INDUCED NUCLEAR ANTIGEN"/>
    <property type="match status" value="1"/>
</dbReference>
<dbReference type="GO" id="GO:0016706">
    <property type="term" value="F:2-oxoglutarate-dependent dioxygenase activity"/>
    <property type="evidence" value="ECO:0007669"/>
    <property type="project" value="TreeGrafter"/>
</dbReference>
<dbReference type="RefSeq" id="WP_011396222.1">
    <property type="nucleotide sequence ID" value="NC_007645.1"/>
</dbReference>
<reference evidence="7 8" key="1">
    <citation type="journal article" date="2005" name="Nucleic Acids Res.">
        <title>Genomic blueprint of Hahella chejuensis, a marine microbe producing an algicidal agent.</title>
        <authorList>
            <person name="Jeong H."/>
            <person name="Yim J.H."/>
            <person name="Lee C."/>
            <person name="Choi S.-H."/>
            <person name="Park Y.K."/>
            <person name="Yoon S.H."/>
            <person name="Hur C.-G."/>
            <person name="Kang H.-Y."/>
            <person name="Kim D."/>
            <person name="Lee H.H."/>
            <person name="Park K.H."/>
            <person name="Park S.-H."/>
            <person name="Park H.-S."/>
            <person name="Lee H.K."/>
            <person name="Oh T.K."/>
            <person name="Kim J.F."/>
        </authorList>
    </citation>
    <scope>NUCLEOTIDE SEQUENCE [LARGE SCALE GENOMIC DNA]</scope>
    <source>
        <strain evidence="7 8">KCTC 2396</strain>
    </source>
</reference>